<reference evidence="3" key="1">
    <citation type="submission" date="2020-03" db="EMBL/GenBank/DDBJ databases">
        <title>The deep terrestrial virosphere.</title>
        <authorList>
            <person name="Holmfeldt K."/>
            <person name="Nilsson E."/>
            <person name="Simone D."/>
            <person name="Lopez-Fernandez M."/>
            <person name="Wu X."/>
            <person name="de Brujin I."/>
            <person name="Lundin D."/>
            <person name="Andersson A."/>
            <person name="Bertilsson S."/>
            <person name="Dopson M."/>
        </authorList>
    </citation>
    <scope>NUCLEOTIDE SEQUENCE</scope>
    <source>
        <strain evidence="2">MM415A01770</strain>
        <strain evidence="3">MM415B03568</strain>
    </source>
</reference>
<evidence type="ECO:0000256" key="1">
    <source>
        <dbReference type="SAM" id="Phobius"/>
    </source>
</evidence>
<dbReference type="EMBL" id="MT142938">
    <property type="protein sequence ID" value="QJA90803.1"/>
    <property type="molecule type" value="Genomic_DNA"/>
</dbReference>
<evidence type="ECO:0000313" key="3">
    <source>
        <dbReference type="EMBL" id="QJA90803.1"/>
    </source>
</evidence>
<protein>
    <submittedName>
        <fullName evidence="3">Uncharacterized protein</fullName>
    </submittedName>
</protein>
<gene>
    <name evidence="2" type="ORF">MM415A01770_0006</name>
    <name evidence="3" type="ORF">MM415B03568_0011</name>
</gene>
<organism evidence="3">
    <name type="scientific">viral metagenome</name>
    <dbReference type="NCBI Taxonomy" id="1070528"/>
    <lineage>
        <taxon>unclassified sequences</taxon>
        <taxon>metagenomes</taxon>
        <taxon>organismal metagenomes</taxon>
    </lineage>
</organism>
<keyword evidence="1" id="KW-1133">Transmembrane helix</keyword>
<evidence type="ECO:0000313" key="2">
    <source>
        <dbReference type="EMBL" id="QJA75470.1"/>
    </source>
</evidence>
<dbReference type="EMBL" id="MT142166">
    <property type="protein sequence ID" value="QJA75470.1"/>
    <property type="molecule type" value="Genomic_DNA"/>
</dbReference>
<name>A0A6M3L8P6_9ZZZZ</name>
<keyword evidence="1" id="KW-0812">Transmembrane</keyword>
<dbReference type="AlphaFoldDB" id="A0A6M3L8P6"/>
<accession>A0A6M3L8P6</accession>
<proteinExistence type="predicted"/>
<keyword evidence="1" id="KW-0472">Membrane</keyword>
<feature type="transmembrane region" description="Helical" evidence="1">
    <location>
        <begin position="38"/>
        <end position="62"/>
    </location>
</feature>
<sequence>MRALFLTAAQITIAIFGPWYLGKWIRILFFDDSKIPFGFIWIFGALTIVILGLLCVMLYELYKLNRTIIKDYDEKA</sequence>